<dbReference type="InterPro" id="IPR002912">
    <property type="entry name" value="ACT_dom"/>
</dbReference>
<keyword evidence="3" id="KW-1185">Reference proteome</keyword>
<dbReference type="HOGENOM" id="CLU_136790_2_1_0"/>
<evidence type="ECO:0000259" key="1">
    <source>
        <dbReference type="PROSITE" id="PS51671"/>
    </source>
</evidence>
<accession>B1ZPA4</accession>
<dbReference type="KEGG" id="ote:Oter_4321"/>
<dbReference type="CDD" id="cd04908">
    <property type="entry name" value="ACT_Bt0572_1"/>
    <property type="match status" value="1"/>
</dbReference>
<dbReference type="Proteomes" id="UP000007013">
    <property type="component" value="Chromosome"/>
</dbReference>
<evidence type="ECO:0000313" key="2">
    <source>
        <dbReference type="EMBL" id="ACB77593.1"/>
    </source>
</evidence>
<dbReference type="PANTHER" id="PTHR40099">
    <property type="entry name" value="ACETOLACTATE SYNTHASE, SMALL SUBUNIT"/>
    <property type="match status" value="1"/>
</dbReference>
<dbReference type="Pfam" id="PF19571">
    <property type="entry name" value="ACT_8"/>
    <property type="match status" value="1"/>
</dbReference>
<dbReference type="RefSeq" id="WP_012377119.1">
    <property type="nucleotide sequence ID" value="NC_010571.1"/>
</dbReference>
<protein>
    <submittedName>
        <fullName evidence="2">ACT domain protein</fullName>
    </submittedName>
</protein>
<dbReference type="InterPro" id="IPR045865">
    <property type="entry name" value="ACT-like_dom_sf"/>
</dbReference>
<dbReference type="InterPro" id="IPR045739">
    <property type="entry name" value="ACT_dom_pair"/>
</dbReference>
<feature type="domain" description="ACT" evidence="1">
    <location>
        <begin position="5"/>
        <end position="81"/>
    </location>
</feature>
<dbReference type="AlphaFoldDB" id="B1ZPA4"/>
<dbReference type="STRING" id="452637.Oter_4321"/>
<dbReference type="Gene3D" id="3.30.2130.10">
    <property type="entry name" value="VC0802-like"/>
    <property type="match status" value="1"/>
</dbReference>
<proteinExistence type="predicted"/>
<name>B1ZPA4_OPITP</name>
<dbReference type="PANTHER" id="PTHR40099:SF1">
    <property type="entry name" value="ACETOLACTATE SYNTHASE, SMALL SUBUNIT"/>
    <property type="match status" value="1"/>
</dbReference>
<gene>
    <name evidence="2" type="ordered locus">Oter_4321</name>
</gene>
<reference evidence="2 3" key="1">
    <citation type="journal article" date="2011" name="J. Bacteriol.">
        <title>Genome sequence of the verrucomicrobium Opitutus terrae PB90-1, an abundant inhabitant of rice paddy soil ecosystems.</title>
        <authorList>
            <person name="van Passel M.W."/>
            <person name="Kant R."/>
            <person name="Palva A."/>
            <person name="Copeland A."/>
            <person name="Lucas S."/>
            <person name="Lapidus A."/>
            <person name="Glavina del Rio T."/>
            <person name="Pitluck S."/>
            <person name="Goltsman E."/>
            <person name="Clum A."/>
            <person name="Sun H."/>
            <person name="Schmutz J."/>
            <person name="Larimer F.W."/>
            <person name="Land M.L."/>
            <person name="Hauser L."/>
            <person name="Kyrpides N."/>
            <person name="Mikhailova N."/>
            <person name="Richardson P.P."/>
            <person name="Janssen P.H."/>
            <person name="de Vos W.M."/>
            <person name="Smidt H."/>
        </authorList>
    </citation>
    <scope>NUCLEOTIDE SEQUENCE [LARGE SCALE GENOMIC DNA]</scope>
    <source>
        <strain evidence="3">DSM 11246 / JCM 15787 / PB90-1</strain>
    </source>
</reference>
<sequence>MKIQQLSLFAENRPGSLRKPCKILADAGIDLLSLTVADTEEFGILRMIVSDPKRAQQVLSDAGVVVKTTEVVAIQVPQKPGGLLVVLDALDAANQSIEYMYAFAGMCAGRQKSSEAVLVFRFSNPDAAIAALAKAGIPAIAPAQLLQPK</sequence>
<dbReference type="SUPFAM" id="SSF55021">
    <property type="entry name" value="ACT-like"/>
    <property type="match status" value="2"/>
</dbReference>
<organism evidence="2 3">
    <name type="scientific">Opitutus terrae (strain DSM 11246 / JCM 15787 / PB90-1)</name>
    <dbReference type="NCBI Taxonomy" id="452637"/>
    <lineage>
        <taxon>Bacteria</taxon>
        <taxon>Pseudomonadati</taxon>
        <taxon>Verrucomicrobiota</taxon>
        <taxon>Opitutia</taxon>
        <taxon>Opitutales</taxon>
        <taxon>Opitutaceae</taxon>
        <taxon>Opitutus</taxon>
    </lineage>
</organism>
<dbReference type="EMBL" id="CP001032">
    <property type="protein sequence ID" value="ACB77593.1"/>
    <property type="molecule type" value="Genomic_DNA"/>
</dbReference>
<dbReference type="OrthoDB" id="9790662at2"/>
<dbReference type="PROSITE" id="PS51671">
    <property type="entry name" value="ACT"/>
    <property type="match status" value="1"/>
</dbReference>
<evidence type="ECO:0000313" key="3">
    <source>
        <dbReference type="Proteomes" id="UP000007013"/>
    </source>
</evidence>
<dbReference type="eggNOG" id="COG4747">
    <property type="taxonomic scope" value="Bacteria"/>
</dbReference>